<accession>W4K5W2</accession>
<dbReference type="KEGG" id="hir:HETIRDRAFT_319620"/>
<organism evidence="1 2">
    <name type="scientific">Heterobasidion irregulare (strain TC 32-1)</name>
    <dbReference type="NCBI Taxonomy" id="747525"/>
    <lineage>
        <taxon>Eukaryota</taxon>
        <taxon>Fungi</taxon>
        <taxon>Dikarya</taxon>
        <taxon>Basidiomycota</taxon>
        <taxon>Agaricomycotina</taxon>
        <taxon>Agaricomycetes</taxon>
        <taxon>Russulales</taxon>
        <taxon>Bondarzewiaceae</taxon>
        <taxon>Heterobasidion</taxon>
        <taxon>Heterobasidion annosum species complex</taxon>
    </lineage>
</organism>
<dbReference type="Proteomes" id="UP000030671">
    <property type="component" value="Unassembled WGS sequence"/>
</dbReference>
<proteinExistence type="predicted"/>
<dbReference type="AlphaFoldDB" id="W4K5W2"/>
<dbReference type="GeneID" id="20670613"/>
<protein>
    <submittedName>
        <fullName evidence="1">Uncharacterized protein</fullName>
    </submittedName>
</protein>
<name>W4K5W2_HETIT</name>
<dbReference type="HOGENOM" id="CLU_2558558_0_0_1"/>
<evidence type="ECO:0000313" key="2">
    <source>
        <dbReference type="Proteomes" id="UP000030671"/>
    </source>
</evidence>
<evidence type="ECO:0000313" key="1">
    <source>
        <dbReference type="EMBL" id="ETW81203.1"/>
    </source>
</evidence>
<gene>
    <name evidence="1" type="ORF">HETIRDRAFT_319620</name>
</gene>
<dbReference type="EMBL" id="KI925459">
    <property type="protein sequence ID" value="ETW81203.1"/>
    <property type="molecule type" value="Genomic_DNA"/>
</dbReference>
<keyword evidence="2" id="KW-1185">Reference proteome</keyword>
<reference evidence="1 2" key="1">
    <citation type="journal article" date="2012" name="New Phytol.">
        <title>Insight into trade-off between wood decay and parasitism from the genome of a fungal forest pathogen.</title>
        <authorList>
            <person name="Olson A."/>
            <person name="Aerts A."/>
            <person name="Asiegbu F."/>
            <person name="Belbahri L."/>
            <person name="Bouzid O."/>
            <person name="Broberg A."/>
            <person name="Canback B."/>
            <person name="Coutinho P.M."/>
            <person name="Cullen D."/>
            <person name="Dalman K."/>
            <person name="Deflorio G."/>
            <person name="van Diepen L.T."/>
            <person name="Dunand C."/>
            <person name="Duplessis S."/>
            <person name="Durling M."/>
            <person name="Gonthier P."/>
            <person name="Grimwood J."/>
            <person name="Fossdal C.G."/>
            <person name="Hansson D."/>
            <person name="Henrissat B."/>
            <person name="Hietala A."/>
            <person name="Himmelstrand K."/>
            <person name="Hoffmeister D."/>
            <person name="Hogberg N."/>
            <person name="James T.Y."/>
            <person name="Karlsson M."/>
            <person name="Kohler A."/>
            <person name="Kues U."/>
            <person name="Lee Y.H."/>
            <person name="Lin Y.C."/>
            <person name="Lind M."/>
            <person name="Lindquist E."/>
            <person name="Lombard V."/>
            <person name="Lucas S."/>
            <person name="Lunden K."/>
            <person name="Morin E."/>
            <person name="Murat C."/>
            <person name="Park J."/>
            <person name="Raffaello T."/>
            <person name="Rouze P."/>
            <person name="Salamov A."/>
            <person name="Schmutz J."/>
            <person name="Solheim H."/>
            <person name="Stahlberg J."/>
            <person name="Velez H."/>
            <person name="de Vries R.P."/>
            <person name="Wiebenga A."/>
            <person name="Woodward S."/>
            <person name="Yakovlev I."/>
            <person name="Garbelotto M."/>
            <person name="Martin F."/>
            <person name="Grigoriev I.V."/>
            <person name="Stenlid J."/>
        </authorList>
    </citation>
    <scope>NUCLEOTIDE SEQUENCE [LARGE SCALE GENOMIC DNA]</scope>
    <source>
        <strain evidence="1 2">TC 32-1</strain>
    </source>
</reference>
<dbReference type="InParanoid" id="W4K5W2"/>
<dbReference type="RefSeq" id="XP_009547867.1">
    <property type="nucleotide sequence ID" value="XM_009549572.1"/>
</dbReference>
<sequence>MLGGQRHSDGHDDPVCSYMFPSRHCWYYETNVMTNDVDERQTHMIRLQRSTLFLRHRSAAICSMFDASIGESSSQSHFASVF</sequence>